<dbReference type="PANTHER" id="PTHR30007">
    <property type="entry name" value="PHP DOMAIN PROTEIN"/>
    <property type="match status" value="1"/>
</dbReference>
<dbReference type="GO" id="GO:0006313">
    <property type="term" value="P:DNA transposition"/>
    <property type="evidence" value="ECO:0007669"/>
    <property type="project" value="InterPro"/>
</dbReference>
<evidence type="ECO:0000313" key="4">
    <source>
        <dbReference type="Proteomes" id="UP000288351"/>
    </source>
</evidence>
<dbReference type="GO" id="GO:0003677">
    <property type="term" value="F:DNA binding"/>
    <property type="evidence" value="ECO:0007669"/>
    <property type="project" value="InterPro"/>
</dbReference>
<dbReference type="AlphaFoldDB" id="A0A401QQ95"/>
<dbReference type="GO" id="GO:0004803">
    <property type="term" value="F:transposase activity"/>
    <property type="evidence" value="ECO:0007669"/>
    <property type="project" value="InterPro"/>
</dbReference>
<proteinExistence type="predicted"/>
<dbReference type="GO" id="GO:0008168">
    <property type="term" value="F:methyltransferase activity"/>
    <property type="evidence" value="ECO:0007669"/>
    <property type="project" value="InterPro"/>
</dbReference>
<dbReference type="EMBL" id="BHXC01000001">
    <property type="protein sequence ID" value="GCB87571.1"/>
    <property type="molecule type" value="Genomic_DNA"/>
</dbReference>
<protein>
    <submittedName>
        <fullName evidence="3">DDE transposase</fullName>
    </submittedName>
</protein>
<dbReference type="InterPro" id="IPR002559">
    <property type="entry name" value="Transposase_11"/>
</dbReference>
<accession>A0A401QQ95</accession>
<feature type="domain" description="Transposase IS4-like" evidence="2">
    <location>
        <begin position="2"/>
        <end position="69"/>
    </location>
</feature>
<gene>
    <name evidence="3" type="ORF">SALB_00222</name>
</gene>
<organism evidence="3 4">
    <name type="scientific">Streptomyces noursei</name>
    <name type="common">Streptomyces albulus</name>
    <dbReference type="NCBI Taxonomy" id="1971"/>
    <lineage>
        <taxon>Bacteria</taxon>
        <taxon>Bacillati</taxon>
        <taxon>Actinomycetota</taxon>
        <taxon>Actinomycetes</taxon>
        <taxon>Kitasatosporales</taxon>
        <taxon>Streptomycetaceae</taxon>
        <taxon>Streptomyces</taxon>
    </lineage>
</organism>
<dbReference type="PANTHER" id="PTHR30007:SF0">
    <property type="entry name" value="TRANSPOSASE"/>
    <property type="match status" value="1"/>
</dbReference>
<evidence type="ECO:0000256" key="1">
    <source>
        <dbReference type="SAM" id="MobiDB-lite"/>
    </source>
</evidence>
<dbReference type="Pfam" id="PF01609">
    <property type="entry name" value="DDE_Tnp_1"/>
    <property type="match status" value="1"/>
</dbReference>
<name>A0A401QQ95_STRNR</name>
<reference evidence="3 4" key="1">
    <citation type="journal article" date="2019" name="Microbiol. Resour. Announc.">
        <title>Draft Genome Sequence of the Most Traditional epsilon-Poly-l-Lysine Producer, Streptomyces albulus NBRC14147.</title>
        <authorList>
            <person name="Yamanaka K."/>
            <person name="Hamano Y."/>
        </authorList>
    </citation>
    <scope>NUCLEOTIDE SEQUENCE [LARGE SCALE GENOMIC DNA]</scope>
    <source>
        <strain evidence="3 4">NBRC 14147</strain>
    </source>
</reference>
<sequence>MGRKRSIVTDTLGLLLAVVVTAAGVQGSVAGTHLVNALATAHPTIRKVWVDGGYRQHLVEHAARLGIDVEIVQRTPGARGFTPSRSDGLSNAPMDGRCSTAAWHATTKPSPNAPKP</sequence>
<feature type="region of interest" description="Disordered" evidence="1">
    <location>
        <begin position="77"/>
        <end position="116"/>
    </location>
</feature>
<dbReference type="Proteomes" id="UP000288351">
    <property type="component" value="Unassembled WGS sequence"/>
</dbReference>
<comment type="caution">
    <text evidence="3">The sequence shown here is derived from an EMBL/GenBank/DDBJ whole genome shotgun (WGS) entry which is preliminary data.</text>
</comment>
<evidence type="ECO:0000313" key="3">
    <source>
        <dbReference type="EMBL" id="GCB87571.1"/>
    </source>
</evidence>
<evidence type="ECO:0000259" key="2">
    <source>
        <dbReference type="Pfam" id="PF01609"/>
    </source>
</evidence>